<dbReference type="Pfam" id="PF04194">
    <property type="entry name" value="PDCD2_C"/>
    <property type="match status" value="1"/>
</dbReference>
<accession>A0A7S3V5N7</accession>
<dbReference type="PANTHER" id="PTHR12298">
    <property type="entry name" value="PCDC2 PROGRAMMED CELL DEATH PROTEIN 2 -RELATED"/>
    <property type="match status" value="1"/>
</dbReference>
<dbReference type="PANTHER" id="PTHR12298:SF4">
    <property type="entry name" value="PROGRAMMED CELL DEATH PROTEIN 2"/>
    <property type="match status" value="1"/>
</dbReference>
<feature type="domain" description="Programmed cell death protein 2 C-terminal" evidence="1">
    <location>
        <begin position="294"/>
        <end position="363"/>
    </location>
</feature>
<name>A0A7S3V5N7_9STRA</name>
<organism evidence="2">
    <name type="scientific">Chaetoceros debilis</name>
    <dbReference type="NCBI Taxonomy" id="122233"/>
    <lineage>
        <taxon>Eukaryota</taxon>
        <taxon>Sar</taxon>
        <taxon>Stramenopiles</taxon>
        <taxon>Ochrophyta</taxon>
        <taxon>Bacillariophyta</taxon>
        <taxon>Coscinodiscophyceae</taxon>
        <taxon>Chaetocerotophycidae</taxon>
        <taxon>Chaetocerotales</taxon>
        <taxon>Chaetocerotaceae</taxon>
        <taxon>Chaetoceros</taxon>
    </lineage>
</organism>
<evidence type="ECO:0000259" key="1">
    <source>
        <dbReference type="Pfam" id="PF04194"/>
    </source>
</evidence>
<dbReference type="EMBL" id="HBIO01005368">
    <property type="protein sequence ID" value="CAE0458950.1"/>
    <property type="molecule type" value="Transcribed_RNA"/>
</dbReference>
<protein>
    <recommendedName>
        <fullName evidence="1">Programmed cell death protein 2 C-terminal domain-containing protein</fullName>
    </recommendedName>
</protein>
<dbReference type="GO" id="GO:0005737">
    <property type="term" value="C:cytoplasm"/>
    <property type="evidence" value="ECO:0007669"/>
    <property type="project" value="InterPro"/>
</dbReference>
<gene>
    <name evidence="2" type="ORF">CDEB00056_LOCUS3791</name>
</gene>
<evidence type="ECO:0000313" key="2">
    <source>
        <dbReference type="EMBL" id="CAE0458950.1"/>
    </source>
</evidence>
<proteinExistence type="predicted"/>
<reference evidence="2" key="1">
    <citation type="submission" date="2021-01" db="EMBL/GenBank/DDBJ databases">
        <authorList>
            <person name="Corre E."/>
            <person name="Pelletier E."/>
            <person name="Niang G."/>
            <person name="Scheremetjew M."/>
            <person name="Finn R."/>
            <person name="Kale V."/>
            <person name="Holt S."/>
            <person name="Cochrane G."/>
            <person name="Meng A."/>
            <person name="Brown T."/>
            <person name="Cohen L."/>
        </authorList>
    </citation>
    <scope>NUCLEOTIDE SEQUENCE</scope>
    <source>
        <strain evidence="2">MM31A-1</strain>
    </source>
</reference>
<sequence length="465" mass="52451">MSSEAENRCVQLGFSEPLRDPSDIDLVAHNSPDWSEWDGGKIGGSPSWLNPEDLPKGAPLRCKVCARRNAESGADIQEGTLLRFIAQIYSPADSETGNDNAFHRSLYVFCCPNKHCSSAENAHESVVVLRGQLPRLNKFYPSQCHNEIDGWGKHKSNAWNIDTCVICGQRSTGRCPLSDQYFCCKQHQSDYNKARKKKIAHDDVDLSPYRFVESELVVEEEPSESSSGVDEIAAAEKINESSLFADDPEHSEGDELLEQSDLNQMTMTGSTTGTVDPVTVWFYTRVGRADGDVKGQCLRYCRWEECPDEYDEDEQDYGPLWISSSNQPSVEKDIPRCESCGSKRKFEFQIMPQIINFMKSNDIDEKTHNELILTEEGKRALMAASDIVDKAKEEGTADTLPDNFQQKQEDLVEKFRSNLLRDDKEEALDFGTIAVYSCTASCEDFADESFGAYHKEYAWRQKPLE</sequence>
<dbReference type="InterPro" id="IPR007320">
    <property type="entry name" value="PDCD2_C"/>
</dbReference>
<dbReference type="AlphaFoldDB" id="A0A7S3V5N7"/>